<dbReference type="OrthoDB" id="1898734at2759"/>
<reference evidence="4 5" key="1">
    <citation type="submission" date="2019-09" db="EMBL/GenBank/DDBJ databases">
        <title>The hologenome of the rock-dwelling lichen Lasallia pustulata.</title>
        <authorList>
            <person name="Greshake Tzovaras B."/>
            <person name="Segers F."/>
            <person name="Bicker A."/>
            <person name="Dal Grande F."/>
            <person name="Otte J."/>
            <person name="Hankeln T."/>
            <person name="Schmitt I."/>
            <person name="Ebersberger I."/>
        </authorList>
    </citation>
    <scope>NUCLEOTIDE SEQUENCE [LARGE SCALE GENOMIC DNA]</scope>
    <source>
        <strain evidence="4">A1-1</strain>
    </source>
</reference>
<name>A0A5M8PUI7_9LECA</name>
<dbReference type="SUPFAM" id="SSF53474">
    <property type="entry name" value="alpha/beta-Hydrolases"/>
    <property type="match status" value="1"/>
</dbReference>
<dbReference type="GO" id="GO:0008233">
    <property type="term" value="F:peptidase activity"/>
    <property type="evidence" value="ECO:0007669"/>
    <property type="project" value="InterPro"/>
</dbReference>
<comment type="similarity">
    <text evidence="1">Belongs to the peptidase S33 family.</text>
</comment>
<feature type="domain" description="AB hydrolase-1" evidence="3">
    <location>
        <begin position="64"/>
        <end position="227"/>
    </location>
</feature>
<protein>
    <submittedName>
        <fullName evidence="4">Proline iminopeptidase</fullName>
    </submittedName>
</protein>
<dbReference type="Proteomes" id="UP000324767">
    <property type="component" value="Unassembled WGS sequence"/>
</dbReference>
<dbReference type="EMBL" id="VXIT01000004">
    <property type="protein sequence ID" value="KAA6413280.1"/>
    <property type="molecule type" value="Genomic_DNA"/>
</dbReference>
<dbReference type="GO" id="GO:0006508">
    <property type="term" value="P:proteolysis"/>
    <property type="evidence" value="ECO:0007669"/>
    <property type="project" value="InterPro"/>
</dbReference>
<accession>A0A5M8PUI7</accession>
<dbReference type="InterPro" id="IPR002410">
    <property type="entry name" value="Peptidase_S33"/>
</dbReference>
<dbReference type="PANTHER" id="PTHR43248:SF2">
    <property type="entry name" value="PROLYL AMINOPEPTIDASE"/>
    <property type="match status" value="1"/>
</dbReference>
<gene>
    <name evidence="4" type="ORF">FRX48_03024</name>
</gene>
<dbReference type="Gene3D" id="3.40.50.1820">
    <property type="entry name" value="alpha/beta hydrolase"/>
    <property type="match status" value="1"/>
</dbReference>
<dbReference type="InterPro" id="IPR000073">
    <property type="entry name" value="AB_hydrolase_1"/>
</dbReference>
<dbReference type="InterPro" id="IPR051601">
    <property type="entry name" value="Serine_prot/Carboxylest_S33"/>
</dbReference>
<dbReference type="Pfam" id="PF00561">
    <property type="entry name" value="Abhydrolase_1"/>
    <property type="match status" value="1"/>
</dbReference>
<dbReference type="PRINTS" id="PR00793">
    <property type="entry name" value="PROAMNOPTASE"/>
</dbReference>
<evidence type="ECO:0000256" key="2">
    <source>
        <dbReference type="ARBA" id="ARBA00022801"/>
    </source>
</evidence>
<dbReference type="PANTHER" id="PTHR43248">
    <property type="entry name" value="2-SUCCINYL-6-HYDROXY-2,4-CYCLOHEXADIENE-1-CARBOXYLATE SYNTHASE"/>
    <property type="match status" value="1"/>
</dbReference>
<comment type="caution">
    <text evidence="4">The sequence shown here is derived from an EMBL/GenBank/DDBJ whole genome shotgun (WGS) entry which is preliminary data.</text>
</comment>
<keyword evidence="2" id="KW-0378">Hydrolase</keyword>
<organism evidence="4 5">
    <name type="scientific">Lasallia pustulata</name>
    <dbReference type="NCBI Taxonomy" id="136370"/>
    <lineage>
        <taxon>Eukaryota</taxon>
        <taxon>Fungi</taxon>
        <taxon>Dikarya</taxon>
        <taxon>Ascomycota</taxon>
        <taxon>Pezizomycotina</taxon>
        <taxon>Lecanoromycetes</taxon>
        <taxon>OSLEUM clade</taxon>
        <taxon>Umbilicariomycetidae</taxon>
        <taxon>Umbilicariales</taxon>
        <taxon>Umbilicariaceae</taxon>
        <taxon>Lasallia</taxon>
    </lineage>
</organism>
<dbReference type="InterPro" id="IPR029058">
    <property type="entry name" value="AB_hydrolase_fold"/>
</dbReference>
<evidence type="ECO:0000313" key="4">
    <source>
        <dbReference type="EMBL" id="KAA6413280.1"/>
    </source>
</evidence>
<evidence type="ECO:0000313" key="5">
    <source>
        <dbReference type="Proteomes" id="UP000324767"/>
    </source>
</evidence>
<dbReference type="AlphaFoldDB" id="A0A5M8PUI7"/>
<proteinExistence type="inferred from homology"/>
<sequence length="452" mass="51648">MSVAKLLERNVHRVSGKLQVSELFFEVPKDYSKPGDGSLRLFARSVERFENPVELGKDGHMKLPWFVYLQGGPGMPCRAPQHYAWTNTVLDKGYHILFLDQRGTGLSSTVTARTLARQGNPAEQAAYLKHFRADSIVRDCEAIRKNLTAEYPEGQRKWSIMGQSFGGFCSVNYLSRFPEGLREVFTCGGLPPLVKQPDEVYQKLCENVIKRNQAYYQKFPEDVKRAKDILKVLEEKRIKLPTDGDMTAARFVQLGFYFGFHGGMDTVHDIVLRCTSDLDQFGFLTRPTLAILDGILPFDNSVLYALIHEACYCQGAASNWSAERMIAKYPQFHRDFPKTGKPLYFTGEMIFRHIYNSFPELKALAETAEILAEVDDWPDLYDEAQLAKNEVPVYSATYVDDMYVHFDYARETASKIKNCKHFITNVWYHDALAGKSDELMKQLFALRDDVID</sequence>
<evidence type="ECO:0000259" key="3">
    <source>
        <dbReference type="Pfam" id="PF00561"/>
    </source>
</evidence>
<evidence type="ECO:0000256" key="1">
    <source>
        <dbReference type="ARBA" id="ARBA00010088"/>
    </source>
</evidence>